<dbReference type="Proteomes" id="UP000499080">
    <property type="component" value="Unassembled WGS sequence"/>
</dbReference>
<organism evidence="1 2">
    <name type="scientific">Araneus ventricosus</name>
    <name type="common">Orbweaver spider</name>
    <name type="synonym">Epeira ventricosa</name>
    <dbReference type="NCBI Taxonomy" id="182803"/>
    <lineage>
        <taxon>Eukaryota</taxon>
        <taxon>Metazoa</taxon>
        <taxon>Ecdysozoa</taxon>
        <taxon>Arthropoda</taxon>
        <taxon>Chelicerata</taxon>
        <taxon>Arachnida</taxon>
        <taxon>Araneae</taxon>
        <taxon>Araneomorphae</taxon>
        <taxon>Entelegynae</taxon>
        <taxon>Araneoidea</taxon>
        <taxon>Araneidae</taxon>
        <taxon>Araneus</taxon>
    </lineage>
</organism>
<name>A0A4Y2FVN3_ARAVE</name>
<accession>A0A4Y2FVN3</accession>
<dbReference type="EMBL" id="BGPR01001087">
    <property type="protein sequence ID" value="GBM45057.1"/>
    <property type="molecule type" value="Genomic_DNA"/>
</dbReference>
<dbReference type="InterPro" id="IPR008042">
    <property type="entry name" value="Retrotrans_Pao"/>
</dbReference>
<dbReference type="OrthoDB" id="6436020at2759"/>
<dbReference type="PANTHER" id="PTHR47331">
    <property type="entry name" value="PHD-TYPE DOMAIN-CONTAINING PROTEIN"/>
    <property type="match status" value="1"/>
</dbReference>
<sequence>MYIGNCVTSLDTIEKVESFIEQSEEIMLSAKFDLRGWRYNEAKSTFHRDALESPAHEGNASVLGLEWKTEDDTSKCSHENDVFDAIPVTKRSILSSANHHFDPIGMLSLVTLRYKILMQDCWRAKLSLDTELSDELAKKFLKLKRDLTYVNKLKIPRRLLINPKVRSNLSFHVFCDASQLAYACCIYLRSENEEGVSYRLVQSRL</sequence>
<evidence type="ECO:0008006" key="3">
    <source>
        <dbReference type="Google" id="ProtNLM"/>
    </source>
</evidence>
<dbReference type="AlphaFoldDB" id="A0A4Y2FVN3"/>
<keyword evidence="2" id="KW-1185">Reference proteome</keyword>
<gene>
    <name evidence="1" type="ORF">AVEN_98900_1</name>
</gene>
<reference evidence="1 2" key="1">
    <citation type="journal article" date="2019" name="Sci. Rep.">
        <title>Orb-weaving spider Araneus ventricosus genome elucidates the spidroin gene catalogue.</title>
        <authorList>
            <person name="Kono N."/>
            <person name="Nakamura H."/>
            <person name="Ohtoshi R."/>
            <person name="Moran D.A.P."/>
            <person name="Shinohara A."/>
            <person name="Yoshida Y."/>
            <person name="Fujiwara M."/>
            <person name="Mori M."/>
            <person name="Tomita M."/>
            <person name="Arakawa K."/>
        </authorList>
    </citation>
    <scope>NUCLEOTIDE SEQUENCE [LARGE SCALE GENOMIC DNA]</scope>
</reference>
<evidence type="ECO:0000313" key="2">
    <source>
        <dbReference type="Proteomes" id="UP000499080"/>
    </source>
</evidence>
<comment type="caution">
    <text evidence="1">The sequence shown here is derived from an EMBL/GenBank/DDBJ whole genome shotgun (WGS) entry which is preliminary data.</text>
</comment>
<dbReference type="Pfam" id="PF05380">
    <property type="entry name" value="Peptidase_A17"/>
    <property type="match status" value="1"/>
</dbReference>
<protein>
    <recommendedName>
        <fullName evidence="3">Reverse transcriptase/retrotransposon-derived protein RNase H-like domain-containing protein</fullName>
    </recommendedName>
</protein>
<evidence type="ECO:0000313" key="1">
    <source>
        <dbReference type="EMBL" id="GBM45057.1"/>
    </source>
</evidence>
<proteinExistence type="predicted"/>